<dbReference type="PANTHER" id="PTHR45690">
    <property type="entry name" value="NACHT, LRR AND PYD DOMAINS-CONTAINING PROTEIN 12"/>
    <property type="match status" value="1"/>
</dbReference>
<organism evidence="9 10">
    <name type="scientific">Otolemur garnettii</name>
    <name type="common">Small-eared galago</name>
    <name type="synonym">Garnett's greater bushbaby</name>
    <dbReference type="NCBI Taxonomy" id="30611"/>
    <lineage>
        <taxon>Eukaryota</taxon>
        <taxon>Metazoa</taxon>
        <taxon>Chordata</taxon>
        <taxon>Craniata</taxon>
        <taxon>Vertebrata</taxon>
        <taxon>Euteleostomi</taxon>
        <taxon>Mammalia</taxon>
        <taxon>Eutheria</taxon>
        <taxon>Euarchontoglires</taxon>
        <taxon>Primates</taxon>
        <taxon>Strepsirrhini</taxon>
        <taxon>Lorisiformes</taxon>
        <taxon>Galagidae</taxon>
        <taxon>Otolemur</taxon>
    </lineage>
</organism>
<dbReference type="SMART" id="SM00368">
    <property type="entry name" value="LRR_RI"/>
    <property type="match status" value="5"/>
</dbReference>
<dbReference type="Pfam" id="PF17776">
    <property type="entry name" value="NLRC4_HD2"/>
    <property type="match status" value="1"/>
</dbReference>
<keyword evidence="7" id="KW-0067">ATP-binding</keyword>
<dbReference type="PANTHER" id="PTHR45690:SF15">
    <property type="entry name" value="NACHT, LRR AND PYD DOMAINS-CONTAINING PROTEIN 14"/>
    <property type="match status" value="1"/>
</dbReference>
<dbReference type="Pfam" id="PF13516">
    <property type="entry name" value="LRR_6"/>
    <property type="match status" value="2"/>
</dbReference>
<dbReference type="SUPFAM" id="SSF52047">
    <property type="entry name" value="RNI-like"/>
    <property type="match status" value="1"/>
</dbReference>
<dbReference type="STRING" id="30611.ENSOGAP00000016874"/>
<reference evidence="9" key="3">
    <citation type="submission" date="2025-09" db="UniProtKB">
        <authorList>
            <consortium name="Ensembl"/>
        </authorList>
    </citation>
    <scope>IDENTIFICATION</scope>
</reference>
<dbReference type="OMA" id="FIEFQVI"/>
<dbReference type="HOGENOM" id="CLU_002274_2_1_1"/>
<keyword evidence="5" id="KW-0677">Repeat</keyword>
<dbReference type="GO" id="GO:0005829">
    <property type="term" value="C:cytosol"/>
    <property type="evidence" value="ECO:0007669"/>
    <property type="project" value="UniProtKB-SubCell"/>
</dbReference>
<evidence type="ECO:0000256" key="2">
    <source>
        <dbReference type="ARBA" id="ARBA00008665"/>
    </source>
</evidence>
<dbReference type="AlphaFoldDB" id="H0XL84"/>
<keyword evidence="6" id="KW-0547">Nucleotide-binding</keyword>
<dbReference type="InterPro" id="IPR027417">
    <property type="entry name" value="P-loop_NTPase"/>
</dbReference>
<reference evidence="9" key="2">
    <citation type="submission" date="2025-08" db="UniProtKB">
        <authorList>
            <consortium name="Ensembl"/>
        </authorList>
    </citation>
    <scope>IDENTIFICATION</scope>
</reference>
<dbReference type="Gene3D" id="3.40.50.300">
    <property type="entry name" value="P-loop containing nucleotide triphosphate hydrolases"/>
    <property type="match status" value="1"/>
</dbReference>
<dbReference type="GeneTree" id="ENSGT00940000162176"/>
<evidence type="ECO:0000256" key="6">
    <source>
        <dbReference type="ARBA" id="ARBA00022741"/>
    </source>
</evidence>
<keyword evidence="10" id="KW-1185">Reference proteome</keyword>
<keyword evidence="4" id="KW-0433">Leucine-rich repeat</keyword>
<dbReference type="EMBL" id="AAQR03080926">
    <property type="status" value="NOT_ANNOTATED_CDS"/>
    <property type="molecule type" value="Genomic_DNA"/>
</dbReference>
<evidence type="ECO:0000313" key="10">
    <source>
        <dbReference type="Proteomes" id="UP000005225"/>
    </source>
</evidence>
<dbReference type="PRINTS" id="PR00364">
    <property type="entry name" value="DISEASERSIST"/>
</dbReference>
<dbReference type="SUPFAM" id="SSF52540">
    <property type="entry name" value="P-loop containing nucleoside triphosphate hydrolases"/>
    <property type="match status" value="1"/>
</dbReference>
<dbReference type="PROSITE" id="PS50837">
    <property type="entry name" value="NACHT"/>
    <property type="match status" value="1"/>
</dbReference>
<accession>H0XL84</accession>
<evidence type="ECO:0000256" key="3">
    <source>
        <dbReference type="ARBA" id="ARBA00022490"/>
    </source>
</evidence>
<keyword evidence="3" id="KW-0963">Cytoplasm</keyword>
<feature type="domain" description="NACHT" evidence="8">
    <location>
        <begin position="18"/>
        <end position="327"/>
    </location>
</feature>
<dbReference type="GO" id="GO:0050727">
    <property type="term" value="P:regulation of inflammatory response"/>
    <property type="evidence" value="ECO:0007669"/>
    <property type="project" value="TreeGrafter"/>
</dbReference>
<evidence type="ECO:0000256" key="4">
    <source>
        <dbReference type="ARBA" id="ARBA00022614"/>
    </source>
</evidence>
<name>H0XL84_OTOGA</name>
<dbReference type="FunFam" id="3.40.50.300:FF:000897">
    <property type="entry name" value="NLR family pyrin domain containing 1"/>
    <property type="match status" value="1"/>
</dbReference>
<dbReference type="InParanoid" id="H0XL84"/>
<evidence type="ECO:0000313" key="9">
    <source>
        <dbReference type="Ensembl" id="ENSOGAP00000016874.1"/>
    </source>
</evidence>
<dbReference type="Pfam" id="PF05729">
    <property type="entry name" value="NACHT"/>
    <property type="match status" value="1"/>
</dbReference>
<dbReference type="Proteomes" id="UP000005225">
    <property type="component" value="Unassembled WGS sequence"/>
</dbReference>
<dbReference type="InterPro" id="IPR041267">
    <property type="entry name" value="NLRP_HD2"/>
</dbReference>
<sequence>IKIRDLFCPCPETQEEPRIVILYGVDGIGKSTLARQVQKAWEKGQIYQDHFQHIFYFSCRELAQSNVISLAELITKAQAAPSAPLEQVLSRPEQLLFILDGIDEPRWVLQEQSTEVCLHWSQPQEVAALLGSLLGKTILPEASFLITTRTVDLQKLIPSLKQPRWVEVLGFSESGRKEYFYNYFTDESQALRALFLVESNPAVWTMCLVPWLSWLVCTCLKQQMESGEDLTLTTTTATGLCLHYLSQVIPAQCLRHQLRGICSLAAEGIWQGKSLFSLDDLRKHRLDKPIISAFLKMRILQKHPTSLTYSFIHLCFQEFFVAMSCALGDEEERSEHPNSIGGVRRLLDAYERHVLVRAPTRCFLFGLLSEQVGREMESIFTCQRAPELKQELLQWAKWEAQEMRFPRQPGFLELFHCLYETQDEEFVTEVMGHFQGSSVYVQTDMELLVFTFCIKFCHHVESLQLHEGGQPRSTWRPARVILHWESRISVPNDDRCFCSQKVMQVPVTDACWQLLFSILKDTGNLKELDLSGNPLSCSAVQSLSETLRCPCCHLETLRLRKMTVVSVTHNNLHSDFWLILPENDMKAVLTNLIKLGLANCGLTAEGCKDLAFGLSTSQTLTELELSFNMVTDAGAKHLCQRLRQQSCRLQRLQLVSCGLTFSCCQDLASMLSTSRSLKELDLQQNDLGDLGVRLLCEGLRHPACSLTLL</sequence>
<dbReference type="Gene3D" id="3.80.10.10">
    <property type="entry name" value="Ribonuclease Inhibitor"/>
    <property type="match status" value="1"/>
</dbReference>
<proteinExistence type="inferred from homology"/>
<dbReference type="InterPro" id="IPR050637">
    <property type="entry name" value="NLRP_innate_immun_reg"/>
</dbReference>
<dbReference type="InterPro" id="IPR001611">
    <property type="entry name" value="Leu-rich_rpt"/>
</dbReference>
<dbReference type="eggNOG" id="ENOG502S4A4">
    <property type="taxonomic scope" value="Eukaryota"/>
</dbReference>
<evidence type="ECO:0000256" key="1">
    <source>
        <dbReference type="ARBA" id="ARBA00004514"/>
    </source>
</evidence>
<evidence type="ECO:0000256" key="7">
    <source>
        <dbReference type="ARBA" id="ARBA00022840"/>
    </source>
</evidence>
<evidence type="ECO:0000256" key="5">
    <source>
        <dbReference type="ARBA" id="ARBA00022737"/>
    </source>
</evidence>
<comment type="subcellular location">
    <subcellularLocation>
        <location evidence="1">Cytoplasm</location>
        <location evidence="1">Cytosol</location>
    </subcellularLocation>
</comment>
<dbReference type="InterPro" id="IPR032675">
    <property type="entry name" value="LRR_dom_sf"/>
</dbReference>
<dbReference type="Pfam" id="PF17779">
    <property type="entry name" value="WHD_NOD2"/>
    <property type="match status" value="1"/>
</dbReference>
<dbReference type="InterPro" id="IPR007111">
    <property type="entry name" value="NACHT_NTPase"/>
</dbReference>
<reference evidence="10" key="1">
    <citation type="submission" date="2011-03" db="EMBL/GenBank/DDBJ databases">
        <title>Version 3 of the genome sequence of Otolemur garnettii (Bushbaby).</title>
        <authorList>
            <consortium name="The Broad Institute Genome Sequencing Platform"/>
            <person name="Di Palma F."/>
            <person name="Johnson J."/>
            <person name="Lander E.S."/>
            <person name="Lindblad-Toh K."/>
            <person name="Jaffe D.B."/>
            <person name="Gnerre S."/>
            <person name="MacCallum I."/>
            <person name="Przybylski D."/>
            <person name="Ribeiro F.J."/>
            <person name="Burton J.N."/>
            <person name="Walker B.J."/>
            <person name="Sharpe T."/>
            <person name="Hall G."/>
        </authorList>
    </citation>
    <scope>NUCLEOTIDE SEQUENCE [LARGE SCALE GENOMIC DNA]</scope>
</reference>
<dbReference type="Ensembl" id="ENSOGAT00000035110.1">
    <property type="protein sequence ID" value="ENSOGAP00000016874.1"/>
    <property type="gene ID" value="ENSOGAG00000030467.1"/>
</dbReference>
<dbReference type="Pfam" id="PF00560">
    <property type="entry name" value="LRR_1"/>
    <property type="match status" value="1"/>
</dbReference>
<dbReference type="InterPro" id="IPR041075">
    <property type="entry name" value="NOD1/2_WH"/>
</dbReference>
<protein>
    <recommendedName>
        <fullName evidence="8">NACHT domain-containing protein</fullName>
    </recommendedName>
</protein>
<dbReference type="GO" id="GO:0005524">
    <property type="term" value="F:ATP binding"/>
    <property type="evidence" value="ECO:0007669"/>
    <property type="project" value="UniProtKB-KW"/>
</dbReference>
<comment type="similarity">
    <text evidence="2">Belongs to the NLRP family.</text>
</comment>
<dbReference type="EMBL" id="AAQR03080927">
    <property type="status" value="NOT_ANNOTATED_CDS"/>
    <property type="molecule type" value="Genomic_DNA"/>
</dbReference>
<evidence type="ECO:0000259" key="8">
    <source>
        <dbReference type="PROSITE" id="PS50837"/>
    </source>
</evidence>